<name>A0A0C1L7X0_9BACT</name>
<dbReference type="Proteomes" id="UP000031408">
    <property type="component" value="Unassembled WGS sequence"/>
</dbReference>
<dbReference type="AlphaFoldDB" id="A0A0C1L7X0"/>
<reference evidence="2 3" key="1">
    <citation type="submission" date="2014-11" db="EMBL/GenBank/DDBJ databases">
        <title>Genome sequence of Flavihumibacter solisilvae 3-3.</title>
        <authorList>
            <person name="Zhou G."/>
            <person name="Li M."/>
            <person name="Wang G."/>
        </authorList>
    </citation>
    <scope>NUCLEOTIDE SEQUENCE [LARGE SCALE GENOMIC DNA]</scope>
    <source>
        <strain evidence="2 3">3-3</strain>
    </source>
</reference>
<proteinExistence type="predicted"/>
<dbReference type="STRING" id="1349421.OI18_05575"/>
<keyword evidence="3" id="KW-1185">Reference proteome</keyword>
<comment type="caution">
    <text evidence="2">The sequence shown here is derived from an EMBL/GenBank/DDBJ whole genome shotgun (WGS) entry which is preliminary data.</text>
</comment>
<accession>A0A0C1L7X0</accession>
<dbReference type="OrthoDB" id="892855at2"/>
<gene>
    <name evidence="2" type="ORF">OI18_05575</name>
</gene>
<evidence type="ECO:0008006" key="4">
    <source>
        <dbReference type="Google" id="ProtNLM"/>
    </source>
</evidence>
<protein>
    <recommendedName>
        <fullName evidence="4">Outer membrane protein beta-barrel domain-containing protein</fullName>
    </recommendedName>
</protein>
<feature type="chain" id="PRO_5002134818" description="Outer membrane protein beta-barrel domain-containing protein" evidence="1">
    <location>
        <begin position="19"/>
        <end position="237"/>
    </location>
</feature>
<organism evidence="2 3">
    <name type="scientific">Flavihumibacter solisilvae</name>
    <dbReference type="NCBI Taxonomy" id="1349421"/>
    <lineage>
        <taxon>Bacteria</taxon>
        <taxon>Pseudomonadati</taxon>
        <taxon>Bacteroidota</taxon>
        <taxon>Chitinophagia</taxon>
        <taxon>Chitinophagales</taxon>
        <taxon>Chitinophagaceae</taxon>
        <taxon>Flavihumibacter</taxon>
    </lineage>
</organism>
<dbReference type="EMBL" id="JSVC01000005">
    <property type="protein sequence ID" value="KIC95701.1"/>
    <property type="molecule type" value="Genomic_DNA"/>
</dbReference>
<sequence>MRSIILVCLLAAGIPAFSQYKHSAAEAPYGTFGIGVGFQDFEAINSRIENYPQYKQLRDVTGLLQLGWIKEKRRVISIFNVMAGSTMSGDRDKMSSTVKFIGVQGDIGYDVLQEDRFMLYPYAGIGYEWYKARFFRDVSSVDFDDVLENANTRNAIKSTDLKNAFFLYQVGIGFAVKSPRNPNKLIGIQAAYSGSFEDRTWRSNENQVLGGSPEDDLGRFHISLILGSKPHMMHKEK</sequence>
<evidence type="ECO:0000256" key="1">
    <source>
        <dbReference type="SAM" id="SignalP"/>
    </source>
</evidence>
<evidence type="ECO:0000313" key="3">
    <source>
        <dbReference type="Proteomes" id="UP000031408"/>
    </source>
</evidence>
<keyword evidence="1" id="KW-0732">Signal</keyword>
<feature type="signal peptide" evidence="1">
    <location>
        <begin position="1"/>
        <end position="18"/>
    </location>
</feature>
<dbReference type="RefSeq" id="WP_039137866.1">
    <property type="nucleotide sequence ID" value="NZ_JSVC01000005.1"/>
</dbReference>
<evidence type="ECO:0000313" key="2">
    <source>
        <dbReference type="EMBL" id="KIC95701.1"/>
    </source>
</evidence>